<dbReference type="GO" id="GO:0009060">
    <property type="term" value="P:aerobic respiration"/>
    <property type="evidence" value="ECO:0007669"/>
    <property type="project" value="InterPro"/>
</dbReference>
<sequence>MSRDIAADGVPSAASAPDLRVGAVVLQRELHGWAALSVAALAIAGVFVLLIVPARTPGLQDLLPWDPNVFFRQALVTHVVFSVVIWFLGTLGVLSVLATDRMTGKSRSDLRAAWLGPAGLGLTVLSMVMLVAGTLAGLGNPSLNNYVPVLVHPLYYAGLAVLFTGVALPVVRLLLNIAGREVPEPLPWGVAAVGLTYLAAPVCFVSAWMQLPATLTAEVYNEQLFWGGGHVLQVVNTGLLIVGWHMVARNAWGEHILPRRLFSLVTLALPATAAAGVVYTVGRDVMSSDHYQAFTDLYLYALVVPAAVAMAGLAQVLWRRRASLTWRDPATLGLVLSLVLFGIGGVLGYGLGHGDTRTPAHYHAVIGGVNLALMTLFATVVLPVLGRGFGRARAVLWFLALYFAGQTVHSVGLFVAGTFGVARKTAGAEQALDSLAKTAAMGVMGLGGLIAVIGGVMFVWMALKRLWRPAR</sequence>
<dbReference type="Pfam" id="PF00115">
    <property type="entry name" value="COX1"/>
    <property type="match status" value="1"/>
</dbReference>
<evidence type="ECO:0000313" key="3">
    <source>
        <dbReference type="Proteomes" id="UP000219621"/>
    </source>
</evidence>
<accession>A0A286GNT9</accession>
<dbReference type="Gene3D" id="1.20.210.10">
    <property type="entry name" value="Cytochrome c oxidase-like, subunit I domain"/>
    <property type="match status" value="1"/>
</dbReference>
<keyword evidence="1" id="KW-1133">Transmembrane helix</keyword>
<feature type="transmembrane region" description="Helical" evidence="1">
    <location>
        <begin position="297"/>
        <end position="318"/>
    </location>
</feature>
<dbReference type="AlphaFoldDB" id="A0A286GNT9"/>
<keyword evidence="1" id="KW-0472">Membrane</keyword>
<dbReference type="InterPro" id="IPR036927">
    <property type="entry name" value="Cyt_c_oxase-like_su1_sf"/>
</dbReference>
<feature type="transmembrane region" description="Helical" evidence="1">
    <location>
        <begin position="33"/>
        <end position="54"/>
    </location>
</feature>
<feature type="transmembrane region" description="Helical" evidence="1">
    <location>
        <begin position="231"/>
        <end position="249"/>
    </location>
</feature>
<feature type="transmembrane region" description="Helical" evidence="1">
    <location>
        <begin position="261"/>
        <end position="282"/>
    </location>
</feature>
<dbReference type="InterPro" id="IPR000883">
    <property type="entry name" value="Cyt_C_Oxase_1"/>
</dbReference>
<reference evidence="3" key="1">
    <citation type="submission" date="2017-09" db="EMBL/GenBank/DDBJ databases">
        <authorList>
            <person name="Varghese N."/>
            <person name="Submissions S."/>
        </authorList>
    </citation>
    <scope>NUCLEOTIDE SEQUENCE [LARGE SCALE GENOMIC DNA]</scope>
    <source>
        <strain evidence="3">USBA 140</strain>
    </source>
</reference>
<feature type="transmembrane region" description="Helical" evidence="1">
    <location>
        <begin position="362"/>
        <end position="382"/>
    </location>
</feature>
<organism evidence="2 3">
    <name type="scientific">Caenispirillum bisanense</name>
    <dbReference type="NCBI Taxonomy" id="414052"/>
    <lineage>
        <taxon>Bacteria</taxon>
        <taxon>Pseudomonadati</taxon>
        <taxon>Pseudomonadota</taxon>
        <taxon>Alphaproteobacteria</taxon>
        <taxon>Rhodospirillales</taxon>
        <taxon>Novispirillaceae</taxon>
        <taxon>Caenispirillum</taxon>
    </lineage>
</organism>
<evidence type="ECO:0000256" key="1">
    <source>
        <dbReference type="SAM" id="Phobius"/>
    </source>
</evidence>
<dbReference type="GO" id="GO:0004129">
    <property type="term" value="F:cytochrome-c oxidase activity"/>
    <property type="evidence" value="ECO:0007669"/>
    <property type="project" value="InterPro"/>
</dbReference>
<protein>
    <submittedName>
        <fullName evidence="2">Heme/copper-type cytochrome/quinol oxidase, subunit 1</fullName>
    </submittedName>
</protein>
<feature type="transmembrane region" description="Helical" evidence="1">
    <location>
        <begin position="394"/>
        <end position="419"/>
    </location>
</feature>
<feature type="transmembrane region" description="Helical" evidence="1">
    <location>
        <begin position="187"/>
        <end position="211"/>
    </location>
</feature>
<feature type="transmembrane region" description="Helical" evidence="1">
    <location>
        <begin position="154"/>
        <end position="175"/>
    </location>
</feature>
<evidence type="ECO:0000313" key="2">
    <source>
        <dbReference type="EMBL" id="SOD97190.1"/>
    </source>
</evidence>
<gene>
    <name evidence="2" type="ORF">SAMN05421508_106314</name>
</gene>
<keyword evidence="1" id="KW-0812">Transmembrane</keyword>
<dbReference type="EMBL" id="OCNJ01000006">
    <property type="protein sequence ID" value="SOD97190.1"/>
    <property type="molecule type" value="Genomic_DNA"/>
</dbReference>
<feature type="transmembrane region" description="Helical" evidence="1">
    <location>
        <begin position="110"/>
        <end position="134"/>
    </location>
</feature>
<dbReference type="OrthoDB" id="11275at2"/>
<dbReference type="SUPFAM" id="SSF81442">
    <property type="entry name" value="Cytochrome c oxidase subunit I-like"/>
    <property type="match status" value="1"/>
</dbReference>
<name>A0A286GNT9_9PROT</name>
<proteinExistence type="predicted"/>
<feature type="transmembrane region" description="Helical" evidence="1">
    <location>
        <begin position="439"/>
        <end position="463"/>
    </location>
</feature>
<feature type="transmembrane region" description="Helical" evidence="1">
    <location>
        <begin position="74"/>
        <end position="98"/>
    </location>
</feature>
<dbReference type="GO" id="GO:0020037">
    <property type="term" value="F:heme binding"/>
    <property type="evidence" value="ECO:0007669"/>
    <property type="project" value="InterPro"/>
</dbReference>
<dbReference type="RefSeq" id="WP_097280063.1">
    <property type="nucleotide sequence ID" value="NZ_OCNJ01000006.1"/>
</dbReference>
<keyword evidence="3" id="KW-1185">Reference proteome</keyword>
<dbReference type="Proteomes" id="UP000219621">
    <property type="component" value="Unassembled WGS sequence"/>
</dbReference>
<dbReference type="GO" id="GO:0016020">
    <property type="term" value="C:membrane"/>
    <property type="evidence" value="ECO:0007669"/>
    <property type="project" value="InterPro"/>
</dbReference>
<feature type="transmembrane region" description="Helical" evidence="1">
    <location>
        <begin position="330"/>
        <end position="350"/>
    </location>
</feature>